<keyword evidence="4" id="KW-0325">Glycoprotein</keyword>
<evidence type="ECO:0000256" key="4">
    <source>
        <dbReference type="ARBA" id="ARBA00023180"/>
    </source>
</evidence>
<dbReference type="KEGG" id="halt:IM660_02050"/>
<dbReference type="InterPro" id="IPR006311">
    <property type="entry name" value="TAT_signal"/>
</dbReference>
<feature type="chain" id="PRO_5039254882" evidence="6">
    <location>
        <begin position="24"/>
        <end position="468"/>
    </location>
</feature>
<evidence type="ECO:0000256" key="5">
    <source>
        <dbReference type="SAM" id="MobiDB-lite"/>
    </source>
</evidence>
<dbReference type="GO" id="GO:0016787">
    <property type="term" value="F:hydrolase activity"/>
    <property type="evidence" value="ECO:0007669"/>
    <property type="project" value="UniProtKB-KW"/>
</dbReference>
<evidence type="ECO:0000256" key="3">
    <source>
        <dbReference type="ARBA" id="ARBA00022801"/>
    </source>
</evidence>
<feature type="signal peptide" evidence="6">
    <location>
        <begin position="1"/>
        <end position="23"/>
    </location>
</feature>
<dbReference type="InterPro" id="IPR024607">
    <property type="entry name" value="Sulfatase_CS"/>
</dbReference>
<comment type="similarity">
    <text evidence="1">Belongs to the sulfatase family.</text>
</comment>
<proteinExistence type="inferred from homology"/>
<accession>A0A7M1SVL1</accession>
<dbReference type="AlphaFoldDB" id="A0A7M1SVL1"/>
<evidence type="ECO:0000256" key="2">
    <source>
        <dbReference type="ARBA" id="ARBA00022729"/>
    </source>
</evidence>
<dbReference type="PANTHER" id="PTHR43108:SF8">
    <property type="entry name" value="SD21168P"/>
    <property type="match status" value="1"/>
</dbReference>
<evidence type="ECO:0000256" key="1">
    <source>
        <dbReference type="ARBA" id="ARBA00008779"/>
    </source>
</evidence>
<evidence type="ECO:0000256" key="6">
    <source>
        <dbReference type="SAM" id="SignalP"/>
    </source>
</evidence>
<sequence>MTSSISRRMLLSGAAAATATAVAGSSSSASSHPSGRRGRSVDDERPNVVFIVTDDQRYSAPLDMMPKAERWFSDHTTSFSNAYITTPLCCPARASLFTGQYAHNNGVYRLDDSGRMDQNSTLQRTLKDEGYTTAIFGKYFSRWDIASNPPYFDEWAITSNGHTGVTANVQGDLVEIDQYQTDFVASSAVRFIHQQKSSDDPFLLYLEPFGPHGPFEPPARYRNTNVPEFEGNLATEEEDLSDKPYWVQGRAENIDQEKISEWIPRQQRRMLMAVDDMVEKVAHALETSGLAENTVVFFLSDNGFMWGEHGVTRKSYPYTPSVQIPFYMRWPAGGMGGQVDDRLVAANIDATATVMDILGLSDHTELDGRSLLSSGERERLLLEYYGLNRSRNEVKTWASTRTREFQYTEYFADDDRTELILNEYYDLVDDPWQLNNLLAETGQSDHLDVAALSEQLRNDMDCAGRACP</sequence>
<dbReference type="PROSITE" id="PS00523">
    <property type="entry name" value="SULFATASE_1"/>
    <property type="match status" value="1"/>
</dbReference>
<dbReference type="SUPFAM" id="SSF53649">
    <property type="entry name" value="Alkaline phosphatase-like"/>
    <property type="match status" value="1"/>
</dbReference>
<dbReference type="CDD" id="cd16147">
    <property type="entry name" value="G6S"/>
    <property type="match status" value="1"/>
</dbReference>
<feature type="region of interest" description="Disordered" evidence="5">
    <location>
        <begin position="22"/>
        <end position="46"/>
    </location>
</feature>
<dbReference type="InterPro" id="IPR017850">
    <property type="entry name" value="Alkaline_phosphatase_core_sf"/>
</dbReference>
<evidence type="ECO:0000259" key="7">
    <source>
        <dbReference type="Pfam" id="PF00884"/>
    </source>
</evidence>
<keyword evidence="2 6" id="KW-0732">Signal</keyword>
<dbReference type="Pfam" id="PF00884">
    <property type="entry name" value="Sulfatase"/>
    <property type="match status" value="1"/>
</dbReference>
<protein>
    <submittedName>
        <fullName evidence="8">Sulfatase</fullName>
    </submittedName>
</protein>
<dbReference type="RefSeq" id="WP_193497785.1">
    <property type="nucleotide sequence ID" value="NZ_CP063169.1"/>
</dbReference>
<evidence type="ECO:0000313" key="9">
    <source>
        <dbReference type="Proteomes" id="UP000593758"/>
    </source>
</evidence>
<organism evidence="8 9">
    <name type="scientific">Ruania alkalisoli</name>
    <dbReference type="NCBI Taxonomy" id="2779775"/>
    <lineage>
        <taxon>Bacteria</taxon>
        <taxon>Bacillati</taxon>
        <taxon>Actinomycetota</taxon>
        <taxon>Actinomycetes</taxon>
        <taxon>Micrococcales</taxon>
        <taxon>Ruaniaceae</taxon>
        <taxon>Ruania</taxon>
    </lineage>
</organism>
<feature type="domain" description="Sulfatase N-terminal" evidence="7">
    <location>
        <begin position="46"/>
        <end position="359"/>
    </location>
</feature>
<dbReference type="PANTHER" id="PTHR43108">
    <property type="entry name" value="N-ACETYLGLUCOSAMINE-6-SULFATASE FAMILY MEMBER"/>
    <property type="match status" value="1"/>
</dbReference>
<feature type="compositionally biased region" description="Low complexity" evidence="5">
    <location>
        <begin position="22"/>
        <end position="31"/>
    </location>
</feature>
<reference evidence="8 9" key="1">
    <citation type="submission" date="2020-10" db="EMBL/GenBank/DDBJ databases">
        <title>Haloactinobacterium sp. RN3S43, a bacterium isolated from saline soil.</title>
        <authorList>
            <person name="Sun J.-Q."/>
        </authorList>
    </citation>
    <scope>NUCLEOTIDE SEQUENCE [LARGE SCALE GENOMIC DNA]</scope>
    <source>
        <strain evidence="8 9">RN3S43</strain>
    </source>
</reference>
<gene>
    <name evidence="8" type="ORF">IM660_02050</name>
</gene>
<dbReference type="Proteomes" id="UP000593758">
    <property type="component" value="Chromosome"/>
</dbReference>
<evidence type="ECO:0000313" key="8">
    <source>
        <dbReference type="EMBL" id="QOR71117.1"/>
    </source>
</evidence>
<keyword evidence="9" id="KW-1185">Reference proteome</keyword>
<dbReference type="EMBL" id="CP063169">
    <property type="protein sequence ID" value="QOR71117.1"/>
    <property type="molecule type" value="Genomic_DNA"/>
</dbReference>
<dbReference type="InterPro" id="IPR000917">
    <property type="entry name" value="Sulfatase_N"/>
</dbReference>
<dbReference type="Gene3D" id="3.40.720.10">
    <property type="entry name" value="Alkaline Phosphatase, subunit A"/>
    <property type="match status" value="1"/>
</dbReference>
<dbReference type="PROSITE" id="PS51318">
    <property type="entry name" value="TAT"/>
    <property type="match status" value="1"/>
</dbReference>
<name>A0A7M1SVL1_9MICO</name>
<keyword evidence="3" id="KW-0378">Hydrolase</keyword>